<dbReference type="AlphaFoldDB" id="A0AAE1QZW4"/>
<sequence length="93" mass="10428">MAIQSINEDTNQIQKAVSSFRNLGRLTTLTRVQTMGVTYRLSYVFGVEIGVLIHGLIREADRLSWGGMFSWVEKVPSSYNSDQAATTRVLKCD</sequence>
<gene>
    <name evidence="1" type="ORF">RND71_038362</name>
</gene>
<evidence type="ECO:0000313" key="1">
    <source>
        <dbReference type="EMBL" id="KAK4342546.1"/>
    </source>
</evidence>
<organism evidence="1 2">
    <name type="scientific">Anisodus tanguticus</name>
    <dbReference type="NCBI Taxonomy" id="243964"/>
    <lineage>
        <taxon>Eukaryota</taxon>
        <taxon>Viridiplantae</taxon>
        <taxon>Streptophyta</taxon>
        <taxon>Embryophyta</taxon>
        <taxon>Tracheophyta</taxon>
        <taxon>Spermatophyta</taxon>
        <taxon>Magnoliopsida</taxon>
        <taxon>eudicotyledons</taxon>
        <taxon>Gunneridae</taxon>
        <taxon>Pentapetalae</taxon>
        <taxon>asterids</taxon>
        <taxon>lamiids</taxon>
        <taxon>Solanales</taxon>
        <taxon>Solanaceae</taxon>
        <taxon>Solanoideae</taxon>
        <taxon>Hyoscyameae</taxon>
        <taxon>Anisodus</taxon>
    </lineage>
</organism>
<keyword evidence="2" id="KW-1185">Reference proteome</keyword>
<proteinExistence type="predicted"/>
<comment type="caution">
    <text evidence="1">The sequence shown here is derived from an EMBL/GenBank/DDBJ whole genome shotgun (WGS) entry which is preliminary data.</text>
</comment>
<evidence type="ECO:0000313" key="2">
    <source>
        <dbReference type="Proteomes" id="UP001291623"/>
    </source>
</evidence>
<dbReference type="EMBL" id="JAVYJV010000021">
    <property type="protein sequence ID" value="KAK4342546.1"/>
    <property type="molecule type" value="Genomic_DNA"/>
</dbReference>
<name>A0AAE1QZW4_9SOLA</name>
<dbReference type="Proteomes" id="UP001291623">
    <property type="component" value="Unassembled WGS sequence"/>
</dbReference>
<reference evidence="1" key="1">
    <citation type="submission" date="2023-12" db="EMBL/GenBank/DDBJ databases">
        <title>Genome assembly of Anisodus tanguticus.</title>
        <authorList>
            <person name="Wang Y.-J."/>
        </authorList>
    </citation>
    <scope>NUCLEOTIDE SEQUENCE</scope>
    <source>
        <strain evidence="1">KB-2021</strain>
        <tissue evidence="1">Leaf</tissue>
    </source>
</reference>
<accession>A0AAE1QZW4</accession>
<protein>
    <submittedName>
        <fullName evidence="1">Uncharacterized protein</fullName>
    </submittedName>
</protein>